<accession>A0ABU8WDR9</accession>
<organism evidence="2 3">
    <name type="scientific">Variovorax rhizosphaerae</name>
    <dbReference type="NCBI Taxonomy" id="1836200"/>
    <lineage>
        <taxon>Bacteria</taxon>
        <taxon>Pseudomonadati</taxon>
        <taxon>Pseudomonadota</taxon>
        <taxon>Betaproteobacteria</taxon>
        <taxon>Burkholderiales</taxon>
        <taxon>Comamonadaceae</taxon>
        <taxon>Variovorax</taxon>
    </lineage>
</organism>
<dbReference type="Pfam" id="PF03401">
    <property type="entry name" value="TctC"/>
    <property type="match status" value="1"/>
</dbReference>
<keyword evidence="3" id="KW-1185">Reference proteome</keyword>
<evidence type="ECO:0000313" key="2">
    <source>
        <dbReference type="EMBL" id="MEJ8845075.1"/>
    </source>
</evidence>
<dbReference type="EMBL" id="JBBKZT010000001">
    <property type="protein sequence ID" value="MEJ8845075.1"/>
    <property type="molecule type" value="Genomic_DNA"/>
</dbReference>
<dbReference type="Proteomes" id="UP001385892">
    <property type="component" value="Unassembled WGS sequence"/>
</dbReference>
<dbReference type="Gene3D" id="3.40.190.150">
    <property type="entry name" value="Bordetella uptake gene, domain 1"/>
    <property type="match status" value="1"/>
</dbReference>
<dbReference type="RefSeq" id="WP_340340262.1">
    <property type="nucleotide sequence ID" value="NZ_JBBKZT010000001.1"/>
</dbReference>
<gene>
    <name evidence="2" type="ORF">WKW82_00330</name>
</gene>
<proteinExistence type="inferred from homology"/>
<sequence length="93" mass="9937">MQRAPRRIRRNSSGRRALRLVENKTGAAGLLAVQSVAPAPPDGYTLLLCGTTTHTAPSGTAVRTSTPQEMVAYQTCEAATWGRFIRAAGIEPE</sequence>
<name>A0ABU8WDR9_9BURK</name>
<dbReference type="InterPro" id="IPR042100">
    <property type="entry name" value="Bug_dom1"/>
</dbReference>
<protein>
    <submittedName>
        <fullName evidence="2">Tripartite tricarboxylate transporter substrate-binding protein</fullName>
    </submittedName>
</protein>
<reference evidence="2 3" key="1">
    <citation type="submission" date="2024-03" db="EMBL/GenBank/DDBJ databases">
        <title>Novel species of the genus Variovorax.</title>
        <authorList>
            <person name="Liu Q."/>
            <person name="Xin Y.-H."/>
        </authorList>
    </citation>
    <scope>NUCLEOTIDE SEQUENCE [LARGE SCALE GENOMIC DNA]</scope>
    <source>
        <strain evidence="2 3">KACC 18900</strain>
    </source>
</reference>
<evidence type="ECO:0000256" key="1">
    <source>
        <dbReference type="ARBA" id="ARBA00006987"/>
    </source>
</evidence>
<evidence type="ECO:0000313" key="3">
    <source>
        <dbReference type="Proteomes" id="UP001385892"/>
    </source>
</evidence>
<comment type="similarity">
    <text evidence="1">Belongs to the UPF0065 (bug) family.</text>
</comment>
<comment type="caution">
    <text evidence="2">The sequence shown here is derived from an EMBL/GenBank/DDBJ whole genome shotgun (WGS) entry which is preliminary data.</text>
</comment>
<dbReference type="InterPro" id="IPR005064">
    <property type="entry name" value="BUG"/>
</dbReference>